<dbReference type="RefSeq" id="WP_218100649.1">
    <property type="nucleotide sequence ID" value="NZ_CAJVCE010000013.1"/>
</dbReference>
<keyword evidence="9" id="KW-1185">Reference proteome</keyword>
<keyword evidence="8" id="KW-0548">Nucleotidyltransferase</keyword>
<dbReference type="HAMAP" id="MF_00316">
    <property type="entry name" value="MobA"/>
    <property type="match status" value="1"/>
</dbReference>
<keyword evidence="6" id="KW-0501">Molybdenum cofactor biosynthesis</keyword>
<dbReference type="CDD" id="cd02503">
    <property type="entry name" value="MobA"/>
    <property type="match status" value="1"/>
</dbReference>
<gene>
    <name evidence="8" type="primary">mobA_2</name>
    <name evidence="6" type="synonym">mobA</name>
    <name evidence="8" type="ORF">PAECIP111802_04355</name>
</gene>
<evidence type="ECO:0000256" key="5">
    <source>
        <dbReference type="ARBA" id="ARBA00022842"/>
    </source>
</evidence>
<protein>
    <recommendedName>
        <fullName evidence="6">Probable molybdenum cofactor guanylyltransferase</fullName>
        <shortName evidence="6">MoCo guanylyltransferase</shortName>
        <ecNumber evidence="6">2.7.7.77</ecNumber>
    </recommendedName>
    <alternativeName>
        <fullName evidence="6">GTP:molybdopterin guanylyltransferase</fullName>
    </alternativeName>
    <alternativeName>
        <fullName evidence="6">Mo-MPT guanylyltransferase</fullName>
    </alternativeName>
    <alternativeName>
        <fullName evidence="6">Molybdopterin guanylyltransferase</fullName>
    </alternativeName>
    <alternativeName>
        <fullName evidence="6">Molybdopterin-guanine dinucleotide synthase</fullName>
        <shortName evidence="6">MGD synthase</shortName>
    </alternativeName>
</protein>
<dbReference type="EC" id="2.7.7.77" evidence="6"/>
<evidence type="ECO:0000256" key="4">
    <source>
        <dbReference type="ARBA" id="ARBA00022741"/>
    </source>
</evidence>
<feature type="binding site" evidence="6">
    <location>
        <position position="108"/>
    </location>
    <ligand>
        <name>Mg(2+)</name>
        <dbReference type="ChEBI" id="CHEBI:18420"/>
    </ligand>
</feature>
<comment type="caution">
    <text evidence="8">The sequence shown here is derived from an EMBL/GenBank/DDBJ whole genome shotgun (WGS) entry which is preliminary data.</text>
</comment>
<feature type="domain" description="MobA-like NTP transferase" evidence="7">
    <location>
        <begin position="12"/>
        <end position="170"/>
    </location>
</feature>
<accession>A0ABN7TTG6</accession>
<feature type="binding site" evidence="6">
    <location>
        <position position="108"/>
    </location>
    <ligand>
        <name>GTP</name>
        <dbReference type="ChEBI" id="CHEBI:37565"/>
    </ligand>
</feature>
<dbReference type="InterPro" id="IPR013482">
    <property type="entry name" value="Molybde_CF_guanTrfase"/>
</dbReference>
<organism evidence="8 9">
    <name type="scientific">Paenibacillus allorhizosphaerae</name>
    <dbReference type="NCBI Taxonomy" id="2849866"/>
    <lineage>
        <taxon>Bacteria</taxon>
        <taxon>Bacillati</taxon>
        <taxon>Bacillota</taxon>
        <taxon>Bacilli</taxon>
        <taxon>Bacillales</taxon>
        <taxon>Paenibacillaceae</taxon>
        <taxon>Paenibacillus</taxon>
    </lineage>
</organism>
<keyword evidence="6" id="KW-0342">GTP-binding</keyword>
<evidence type="ECO:0000256" key="6">
    <source>
        <dbReference type="HAMAP-Rule" id="MF_00316"/>
    </source>
</evidence>
<dbReference type="Proteomes" id="UP000730618">
    <property type="component" value="Unassembled WGS sequence"/>
</dbReference>
<keyword evidence="4 6" id="KW-0547">Nucleotide-binding</keyword>
<keyword evidence="3 6" id="KW-0479">Metal-binding</keyword>
<dbReference type="EMBL" id="CAJVCE010000013">
    <property type="protein sequence ID" value="CAG7648953.1"/>
    <property type="molecule type" value="Genomic_DNA"/>
</dbReference>
<dbReference type="InterPro" id="IPR025877">
    <property type="entry name" value="MobA-like_NTP_Trfase"/>
</dbReference>
<dbReference type="PANTHER" id="PTHR19136:SF81">
    <property type="entry name" value="MOLYBDENUM COFACTOR GUANYLYLTRANSFERASE"/>
    <property type="match status" value="1"/>
</dbReference>
<name>A0ABN7TTG6_9BACL</name>
<evidence type="ECO:0000256" key="2">
    <source>
        <dbReference type="ARBA" id="ARBA00022679"/>
    </source>
</evidence>
<feature type="binding site" evidence="6">
    <location>
        <position position="28"/>
    </location>
    <ligand>
        <name>GTP</name>
        <dbReference type="ChEBI" id="CHEBI:37565"/>
    </ligand>
</feature>
<keyword evidence="2 6" id="KW-0808">Transferase</keyword>
<feature type="binding site" evidence="6">
    <location>
        <position position="79"/>
    </location>
    <ligand>
        <name>GTP</name>
        <dbReference type="ChEBI" id="CHEBI:37565"/>
    </ligand>
</feature>
<keyword evidence="1 6" id="KW-0963">Cytoplasm</keyword>
<dbReference type="Pfam" id="PF12804">
    <property type="entry name" value="NTP_transf_3"/>
    <property type="match status" value="1"/>
</dbReference>
<comment type="catalytic activity">
    <reaction evidence="6">
        <text>Mo-molybdopterin + GTP + H(+) = Mo-molybdopterin guanine dinucleotide + diphosphate</text>
        <dbReference type="Rhea" id="RHEA:34243"/>
        <dbReference type="ChEBI" id="CHEBI:15378"/>
        <dbReference type="ChEBI" id="CHEBI:33019"/>
        <dbReference type="ChEBI" id="CHEBI:37565"/>
        <dbReference type="ChEBI" id="CHEBI:71302"/>
        <dbReference type="ChEBI" id="CHEBI:71310"/>
        <dbReference type="EC" id="2.7.7.77"/>
    </reaction>
</comment>
<comment type="similarity">
    <text evidence="6">Belongs to the MobA family.</text>
</comment>
<comment type="cofactor">
    <cofactor evidence="6">
        <name>Mg(2+)</name>
        <dbReference type="ChEBI" id="CHEBI:18420"/>
    </cofactor>
</comment>
<comment type="subcellular location">
    <subcellularLocation>
        <location evidence="6">Cytoplasm</location>
    </subcellularLocation>
</comment>
<sequence>MKNNADTMNICGVVLAGGMNRRMGGRPKALLERNGRTFLELQLEEMSQLCRERILVTNEPERYKPVLERAKGEVRVVRDLQPGGGPLAGIQAALHAAASDMLWVVGCDMPCIHARAAEALEQLRAEADAEAAIARIGGRLHPLHGVYHRRCLPQVEAMLAEEERRLMRLFDRISWRAGDEVVFESKGIGLDFVRNINDPEQYNVFIERK</sequence>
<evidence type="ECO:0000256" key="1">
    <source>
        <dbReference type="ARBA" id="ARBA00022490"/>
    </source>
</evidence>
<evidence type="ECO:0000256" key="3">
    <source>
        <dbReference type="ARBA" id="ARBA00022723"/>
    </source>
</evidence>
<evidence type="ECO:0000313" key="8">
    <source>
        <dbReference type="EMBL" id="CAG7648953.1"/>
    </source>
</evidence>
<comment type="caution">
    <text evidence="6">Lacks conserved residue(s) required for the propagation of feature annotation.</text>
</comment>
<keyword evidence="5 6" id="KW-0460">Magnesium</keyword>
<evidence type="ECO:0000259" key="7">
    <source>
        <dbReference type="Pfam" id="PF12804"/>
    </source>
</evidence>
<reference evidence="8 9" key="1">
    <citation type="submission" date="2021-06" db="EMBL/GenBank/DDBJ databases">
        <authorList>
            <person name="Criscuolo A."/>
        </authorList>
    </citation>
    <scope>NUCLEOTIDE SEQUENCE [LARGE SCALE GENOMIC DNA]</scope>
    <source>
        <strain evidence="9">CIP 111802</strain>
    </source>
</reference>
<comment type="function">
    <text evidence="6">Transfers a GMP moiety from GTP to Mo-molybdopterin (Mo-MPT) cofactor (Moco or molybdenum cofactor) to form Mo-molybdopterin guanine dinucleotide (Mo-MGD) cofactor.</text>
</comment>
<proteinExistence type="inferred from homology"/>
<feature type="binding site" evidence="6">
    <location>
        <begin position="15"/>
        <end position="17"/>
    </location>
    <ligand>
        <name>GTP</name>
        <dbReference type="ChEBI" id="CHEBI:37565"/>
    </ligand>
</feature>
<dbReference type="GO" id="GO:0061603">
    <property type="term" value="F:molybdenum cofactor guanylyltransferase activity"/>
    <property type="evidence" value="ECO:0007669"/>
    <property type="project" value="UniProtKB-EC"/>
</dbReference>
<dbReference type="PANTHER" id="PTHR19136">
    <property type="entry name" value="MOLYBDENUM COFACTOR GUANYLYLTRANSFERASE"/>
    <property type="match status" value="1"/>
</dbReference>
<evidence type="ECO:0000313" key="9">
    <source>
        <dbReference type="Proteomes" id="UP000730618"/>
    </source>
</evidence>
<comment type="domain">
    <text evidence="6">The N-terminal domain determines nucleotide recognition and specific binding, while the C-terminal domain determines the specific binding to the target protein.</text>
</comment>